<gene>
    <name evidence="2" type="ORF">M501DRAFT_865681</name>
</gene>
<feature type="compositionally biased region" description="Acidic residues" evidence="1">
    <location>
        <begin position="118"/>
        <end position="129"/>
    </location>
</feature>
<feature type="region of interest" description="Disordered" evidence="1">
    <location>
        <begin position="100"/>
        <end position="129"/>
    </location>
</feature>
<feature type="compositionally biased region" description="Acidic residues" evidence="1">
    <location>
        <begin position="893"/>
        <end position="902"/>
    </location>
</feature>
<comment type="caution">
    <text evidence="2">The sequence shown here is derived from an EMBL/GenBank/DDBJ whole genome shotgun (WGS) entry which is preliminary data.</text>
</comment>
<evidence type="ECO:0000313" key="3">
    <source>
        <dbReference type="Proteomes" id="UP000799429"/>
    </source>
</evidence>
<feature type="compositionally biased region" description="Basic and acidic residues" evidence="1">
    <location>
        <begin position="393"/>
        <end position="408"/>
    </location>
</feature>
<feature type="compositionally biased region" description="Basic and acidic residues" evidence="1">
    <location>
        <begin position="911"/>
        <end position="921"/>
    </location>
</feature>
<feature type="compositionally biased region" description="Basic and acidic residues" evidence="1">
    <location>
        <begin position="472"/>
        <end position="481"/>
    </location>
</feature>
<protein>
    <submittedName>
        <fullName evidence="2">Uncharacterized protein</fullName>
    </submittedName>
</protein>
<organism evidence="2 3">
    <name type="scientific">Patellaria atrata CBS 101060</name>
    <dbReference type="NCBI Taxonomy" id="1346257"/>
    <lineage>
        <taxon>Eukaryota</taxon>
        <taxon>Fungi</taxon>
        <taxon>Dikarya</taxon>
        <taxon>Ascomycota</taxon>
        <taxon>Pezizomycotina</taxon>
        <taxon>Dothideomycetes</taxon>
        <taxon>Dothideomycetes incertae sedis</taxon>
        <taxon>Patellariales</taxon>
        <taxon>Patellariaceae</taxon>
        <taxon>Patellaria</taxon>
    </lineage>
</organism>
<keyword evidence="3" id="KW-1185">Reference proteome</keyword>
<sequence length="940" mass="107338">MPLSVFVYDDVWYNDKLKAYKYRRSNDQSDGDSVDNPSFECPGPDWVWAGRAKFNAPDHIIFETASKIDDRIQQRHSLTGWRMVQVVMAMNWVRIPSPETNTAIQEDGDNAKGVEKEENQDESEEEGVVEEEVKTIVQTLQRVWKILSFLRRPKRRWNEVEEEVFRRFMIAYRENESSPEENVQENTVQENTVQENTVQEETAQESSNVEEDAVTFAEVFHKLDLLMKPWNPAKFAFEVGLKTARRLIGRYLLVSRRTLENDQEEARDRRLEKQEKTIQGNYLHTSGTTRTTKLTSWWQAIRWNEPDIGNICSDAPKTLAPEGSVIKVVLGIANPEVGQEQSSNLQPVDSNLSTLREVENEHTVEICEMEAELDQSRPVEMVDEGSDTSSDNENERVTHPSETGVAEHDTITVTSGEHDESYGLQSIVGLSDNDSITFDGIAASEEPRLEVTIMKVTVIEVDDDSDCDTIGEDEHKVRDHSQSPSSLKSLRSPDRDQAVQENFEKDEIEKAAHKVFEKYKTLERHENEWKLHELPEFECQIRQTTTNFGLYWLGQGAVFPKLNDQSKHKEIASGDDKSYTESIPGDTDVEYWTLYTSPEDEDEWRARTSTPKSPEPQTCDKLTLIPELEEQDLDGWNFRVSQSLNNRDVVEPEVKDGGIPPNRTPENMAAKFREDFAAVMEEFDPDELEFESDQLYFETQPVERISESVDKPAVVNLEEKSSGVSSNRTQEQMATKFRDDFAAIMEEFDEDELDFEYQPPEGVHELERVSARAEARYADDGGTGNLLLLDFGIQNSAWDANIDPPPYSNEEDIEENSVPNPQWSEGLWDNWDEMEEARFHDELETREAGFILDQELYEHVIPQLGGNMTHFGGIKLYDGPADEEPLPAHESDELSEESDDSTETIKPSHFAGHDDSTDAPRSDSGNVQPTSCDYYLLTGS</sequence>
<reference evidence="2" key="1">
    <citation type="journal article" date="2020" name="Stud. Mycol.">
        <title>101 Dothideomycetes genomes: a test case for predicting lifestyles and emergence of pathogens.</title>
        <authorList>
            <person name="Haridas S."/>
            <person name="Albert R."/>
            <person name="Binder M."/>
            <person name="Bloem J."/>
            <person name="Labutti K."/>
            <person name="Salamov A."/>
            <person name="Andreopoulos B."/>
            <person name="Baker S."/>
            <person name="Barry K."/>
            <person name="Bills G."/>
            <person name="Bluhm B."/>
            <person name="Cannon C."/>
            <person name="Castanera R."/>
            <person name="Culley D."/>
            <person name="Daum C."/>
            <person name="Ezra D."/>
            <person name="Gonzalez J."/>
            <person name="Henrissat B."/>
            <person name="Kuo A."/>
            <person name="Liang C."/>
            <person name="Lipzen A."/>
            <person name="Lutzoni F."/>
            <person name="Magnuson J."/>
            <person name="Mondo S."/>
            <person name="Nolan M."/>
            <person name="Ohm R."/>
            <person name="Pangilinan J."/>
            <person name="Park H.-J."/>
            <person name="Ramirez L."/>
            <person name="Alfaro M."/>
            <person name="Sun H."/>
            <person name="Tritt A."/>
            <person name="Yoshinaga Y."/>
            <person name="Zwiers L.-H."/>
            <person name="Turgeon B."/>
            <person name="Goodwin S."/>
            <person name="Spatafora J."/>
            <person name="Crous P."/>
            <person name="Grigoriev I."/>
        </authorList>
    </citation>
    <scope>NUCLEOTIDE SEQUENCE</scope>
    <source>
        <strain evidence="2">CBS 101060</strain>
    </source>
</reference>
<dbReference type="Proteomes" id="UP000799429">
    <property type="component" value="Unassembled WGS sequence"/>
</dbReference>
<feature type="region of interest" description="Disordered" evidence="1">
    <location>
        <begin position="465"/>
        <end position="496"/>
    </location>
</feature>
<dbReference type="EMBL" id="MU006097">
    <property type="protein sequence ID" value="KAF2838221.1"/>
    <property type="molecule type" value="Genomic_DNA"/>
</dbReference>
<name>A0A9P4S942_9PEZI</name>
<dbReference type="AlphaFoldDB" id="A0A9P4S942"/>
<evidence type="ECO:0000256" key="1">
    <source>
        <dbReference type="SAM" id="MobiDB-lite"/>
    </source>
</evidence>
<feature type="compositionally biased region" description="Acidic residues" evidence="1">
    <location>
        <begin position="381"/>
        <end position="392"/>
    </location>
</feature>
<proteinExistence type="predicted"/>
<feature type="region of interest" description="Disordered" evidence="1">
    <location>
        <begin position="371"/>
        <end position="408"/>
    </location>
</feature>
<feature type="region of interest" description="Disordered" evidence="1">
    <location>
        <begin position="875"/>
        <end position="932"/>
    </location>
</feature>
<evidence type="ECO:0000313" key="2">
    <source>
        <dbReference type="EMBL" id="KAF2838221.1"/>
    </source>
</evidence>
<accession>A0A9P4S942</accession>
<feature type="compositionally biased region" description="Low complexity" evidence="1">
    <location>
        <begin position="184"/>
        <end position="201"/>
    </location>
</feature>
<feature type="region of interest" description="Disordered" evidence="1">
    <location>
        <begin position="176"/>
        <end position="210"/>
    </location>
</feature>